<dbReference type="EMBL" id="JBEDUW010000003">
    <property type="protein sequence ID" value="KAK9940907.1"/>
    <property type="molecule type" value="Genomic_DNA"/>
</dbReference>
<evidence type="ECO:0000256" key="1">
    <source>
        <dbReference type="SAM" id="Phobius"/>
    </source>
</evidence>
<name>A0AAW1XZD2_RUBAR</name>
<proteinExistence type="predicted"/>
<feature type="transmembrane region" description="Helical" evidence="1">
    <location>
        <begin position="33"/>
        <end position="56"/>
    </location>
</feature>
<comment type="caution">
    <text evidence="2">The sequence shown here is derived from an EMBL/GenBank/DDBJ whole genome shotgun (WGS) entry which is preliminary data.</text>
</comment>
<evidence type="ECO:0000313" key="2">
    <source>
        <dbReference type="EMBL" id="KAK9940907.1"/>
    </source>
</evidence>
<protein>
    <submittedName>
        <fullName evidence="2">Uncharacterized protein</fullName>
    </submittedName>
</protein>
<accession>A0AAW1XZD2</accession>
<reference evidence="2 3" key="1">
    <citation type="journal article" date="2023" name="G3 (Bethesda)">
        <title>A chromosome-length genome assembly and annotation of blackberry (Rubus argutus, cv. 'Hillquist').</title>
        <authorList>
            <person name="Bruna T."/>
            <person name="Aryal R."/>
            <person name="Dudchenko O."/>
            <person name="Sargent D.J."/>
            <person name="Mead D."/>
            <person name="Buti M."/>
            <person name="Cavallini A."/>
            <person name="Hytonen T."/>
            <person name="Andres J."/>
            <person name="Pham M."/>
            <person name="Weisz D."/>
            <person name="Mascagni F."/>
            <person name="Usai G."/>
            <person name="Natali L."/>
            <person name="Bassil N."/>
            <person name="Fernandez G.E."/>
            <person name="Lomsadze A."/>
            <person name="Armour M."/>
            <person name="Olukolu B."/>
            <person name="Poorten T."/>
            <person name="Britton C."/>
            <person name="Davik J."/>
            <person name="Ashrafi H."/>
            <person name="Aiden E.L."/>
            <person name="Borodovsky M."/>
            <person name="Worthington M."/>
        </authorList>
    </citation>
    <scope>NUCLEOTIDE SEQUENCE [LARGE SCALE GENOMIC DNA]</scope>
    <source>
        <strain evidence="2">PI 553951</strain>
    </source>
</reference>
<keyword evidence="1" id="KW-0472">Membrane</keyword>
<dbReference type="AlphaFoldDB" id="A0AAW1XZD2"/>
<keyword evidence="1" id="KW-0812">Transmembrane</keyword>
<keyword evidence="1" id="KW-1133">Transmembrane helix</keyword>
<dbReference type="Proteomes" id="UP001457282">
    <property type="component" value="Unassembled WGS sequence"/>
</dbReference>
<keyword evidence="3" id="KW-1185">Reference proteome</keyword>
<gene>
    <name evidence="2" type="ORF">M0R45_017540</name>
</gene>
<organism evidence="2 3">
    <name type="scientific">Rubus argutus</name>
    <name type="common">Southern blackberry</name>
    <dbReference type="NCBI Taxonomy" id="59490"/>
    <lineage>
        <taxon>Eukaryota</taxon>
        <taxon>Viridiplantae</taxon>
        <taxon>Streptophyta</taxon>
        <taxon>Embryophyta</taxon>
        <taxon>Tracheophyta</taxon>
        <taxon>Spermatophyta</taxon>
        <taxon>Magnoliopsida</taxon>
        <taxon>eudicotyledons</taxon>
        <taxon>Gunneridae</taxon>
        <taxon>Pentapetalae</taxon>
        <taxon>rosids</taxon>
        <taxon>fabids</taxon>
        <taxon>Rosales</taxon>
        <taxon>Rosaceae</taxon>
        <taxon>Rosoideae</taxon>
        <taxon>Rosoideae incertae sedis</taxon>
        <taxon>Rubus</taxon>
    </lineage>
</organism>
<feature type="transmembrane region" description="Helical" evidence="1">
    <location>
        <begin position="68"/>
        <end position="85"/>
    </location>
</feature>
<evidence type="ECO:0000313" key="3">
    <source>
        <dbReference type="Proteomes" id="UP001457282"/>
    </source>
</evidence>
<sequence>MSHNLTRVECIALPPNVHSQGIMLSEDLFGMKFSLPMLEMQMAIIFIVTQVVYSILKKFQISNFNCQILTGILLGHLGLLGFLGTDKKFKDCTFL</sequence>